<protein>
    <submittedName>
        <fullName evidence="1">Uncharacterized protein</fullName>
    </submittedName>
</protein>
<dbReference type="RefSeq" id="WP_012372858.1">
    <property type="nucleotide sequence ID" value="NC_010571.1"/>
</dbReference>
<dbReference type="KEGG" id="ote:Oter_0028"/>
<keyword evidence="2" id="KW-1185">Reference proteome</keyword>
<proteinExistence type="predicted"/>
<dbReference type="Proteomes" id="UP000007013">
    <property type="component" value="Chromosome"/>
</dbReference>
<dbReference type="HOGENOM" id="CLU_2233769_0_0_0"/>
<dbReference type="AlphaFoldDB" id="B1ZWJ6"/>
<reference evidence="1 2" key="1">
    <citation type="journal article" date="2011" name="J. Bacteriol.">
        <title>Genome sequence of the verrucomicrobium Opitutus terrae PB90-1, an abundant inhabitant of rice paddy soil ecosystems.</title>
        <authorList>
            <person name="van Passel M.W."/>
            <person name="Kant R."/>
            <person name="Palva A."/>
            <person name="Copeland A."/>
            <person name="Lucas S."/>
            <person name="Lapidus A."/>
            <person name="Glavina del Rio T."/>
            <person name="Pitluck S."/>
            <person name="Goltsman E."/>
            <person name="Clum A."/>
            <person name="Sun H."/>
            <person name="Schmutz J."/>
            <person name="Larimer F.W."/>
            <person name="Land M.L."/>
            <person name="Hauser L."/>
            <person name="Kyrpides N."/>
            <person name="Mikhailova N."/>
            <person name="Richardson P.P."/>
            <person name="Janssen P.H."/>
            <person name="de Vos W.M."/>
            <person name="Smidt H."/>
        </authorList>
    </citation>
    <scope>NUCLEOTIDE SEQUENCE [LARGE SCALE GENOMIC DNA]</scope>
    <source>
        <strain evidence="2">DSM 11246 / JCM 15787 / PB90-1</strain>
    </source>
</reference>
<evidence type="ECO:0000313" key="1">
    <source>
        <dbReference type="EMBL" id="ACB73320.1"/>
    </source>
</evidence>
<name>B1ZWJ6_OPITP</name>
<evidence type="ECO:0000313" key="2">
    <source>
        <dbReference type="Proteomes" id="UP000007013"/>
    </source>
</evidence>
<gene>
    <name evidence="1" type="ordered locus">Oter_0028</name>
</gene>
<dbReference type="EMBL" id="CP001032">
    <property type="protein sequence ID" value="ACB73320.1"/>
    <property type="molecule type" value="Genomic_DNA"/>
</dbReference>
<sequence length="105" mass="11536">MEPLTVTRRAGRIVLEIDENRFLADALSNPENHLSLADRQAFFDFVAKHLFTLTHDVDENGAHPSWWLRLSQALANAAASARQGINRAEAVAPTCGCDPEEHDGG</sequence>
<accession>B1ZWJ6</accession>
<organism evidence="1 2">
    <name type="scientific">Opitutus terrae (strain DSM 11246 / JCM 15787 / PB90-1)</name>
    <dbReference type="NCBI Taxonomy" id="452637"/>
    <lineage>
        <taxon>Bacteria</taxon>
        <taxon>Pseudomonadati</taxon>
        <taxon>Verrucomicrobiota</taxon>
        <taxon>Opitutia</taxon>
        <taxon>Opitutales</taxon>
        <taxon>Opitutaceae</taxon>
        <taxon>Opitutus</taxon>
    </lineage>
</organism>